<name>A0A9P1BRL0_9DINO</name>
<protein>
    <submittedName>
        <fullName evidence="4">Integrase catalytic domain-containing protein</fullName>
    </submittedName>
</protein>
<feature type="region of interest" description="Disordered" evidence="2">
    <location>
        <begin position="239"/>
        <end position="337"/>
    </location>
</feature>
<evidence type="ECO:0000256" key="1">
    <source>
        <dbReference type="SAM" id="Coils"/>
    </source>
</evidence>
<feature type="compositionally biased region" description="Basic and acidic residues" evidence="2">
    <location>
        <begin position="574"/>
        <end position="592"/>
    </location>
</feature>
<feature type="region of interest" description="Disordered" evidence="2">
    <location>
        <begin position="477"/>
        <end position="512"/>
    </location>
</feature>
<dbReference type="AlphaFoldDB" id="A0A9P1BRL0"/>
<feature type="region of interest" description="Disordered" evidence="2">
    <location>
        <begin position="574"/>
        <end position="700"/>
    </location>
</feature>
<feature type="coiled-coil region" evidence="1">
    <location>
        <begin position="540"/>
        <end position="567"/>
    </location>
</feature>
<evidence type="ECO:0000256" key="2">
    <source>
        <dbReference type="SAM" id="MobiDB-lite"/>
    </source>
</evidence>
<feature type="compositionally biased region" description="Basic and acidic residues" evidence="2">
    <location>
        <begin position="420"/>
        <end position="444"/>
    </location>
</feature>
<keyword evidence="1" id="KW-0175">Coiled coil</keyword>
<reference evidence="4 5" key="2">
    <citation type="submission" date="2024-05" db="EMBL/GenBank/DDBJ databases">
        <authorList>
            <person name="Chen Y."/>
            <person name="Shah S."/>
            <person name="Dougan E. K."/>
            <person name="Thang M."/>
            <person name="Chan C."/>
        </authorList>
    </citation>
    <scope>NUCLEOTIDE SEQUENCE [LARGE SCALE GENOMIC DNA]</scope>
</reference>
<sequence>MEGSPADPSQGSTLGLQEDPLQMQMKDEGSVEATYGPSPNRGASASGHQPGSGIGAVDVTQGGPETVPPVLSAASNTMPNMKKPKESRKKKGQKEDEDEEPEGSDKEQGSSVNTSEVRSRRRARVREERPKSSLASVKIEEFFGDRSKYLKWKRAVQAQQQLYRLEEEELAMLIYLSTKKDARDCLEQLTVNEYTRPGGLKLVWKLLDEGGESMEDDGLEEEDLKEAWAAGWKAKAQQAEKKKFGGWKGDPKGQEDKRKRNSTCSSCGEVGHWKVKTEAEDKKETRIPGDERTSPDKRGWSLVSDDEGPETVERPKTYSIKKSTMKEAAGAGKKGGTAEGAEEMLELSALEVIAALPTRSKSEKRALKCFLLKEEEQMAWETCRKHRGEDEVRIGHDEKGRPSGATGSGGYSEQLPVPPKKAESVKDAFETLEQGKKKDAPRKVKERMLHDLAQFVPEPTGWKPAHSITNLSWLEEEETETFRLGSGGPEEPVEEEPQNAQEGCRSMEGASKYRGKGVHGKILYKLERKVPPGGCNKNLRASSNEEAADAKESLKELEELEEDGLRKKEYEVVPQRRTEEDESKGWKADETTITKSRFGRGKREAQQMVRGLRSMKKVIKEPFLKRRYNRRQKQAPHTAQAEEPAAAARARSLSYEPSIAPDEVMEREEKTQEGQDREDEEFWKEVADTEAAHDKEETEK</sequence>
<dbReference type="Proteomes" id="UP001152797">
    <property type="component" value="Unassembled WGS sequence"/>
</dbReference>
<feature type="compositionally biased region" description="Basic and acidic residues" evidence="2">
    <location>
        <begin position="389"/>
        <end position="401"/>
    </location>
</feature>
<dbReference type="EMBL" id="CAMXCT030000290">
    <property type="protein sequence ID" value="CAL4764018.1"/>
    <property type="molecule type" value="Genomic_DNA"/>
</dbReference>
<feature type="compositionally biased region" description="Basic residues" evidence="2">
    <location>
        <begin position="625"/>
        <end position="634"/>
    </location>
</feature>
<keyword evidence="5" id="KW-1185">Reference proteome</keyword>
<feature type="compositionally biased region" description="Basic and acidic residues" evidence="2">
    <location>
        <begin position="239"/>
        <end position="258"/>
    </location>
</feature>
<feature type="region of interest" description="Disordered" evidence="2">
    <location>
        <begin position="1"/>
        <end position="133"/>
    </location>
</feature>
<reference evidence="3" key="1">
    <citation type="submission" date="2022-10" db="EMBL/GenBank/DDBJ databases">
        <authorList>
            <person name="Chen Y."/>
            <person name="Dougan E. K."/>
            <person name="Chan C."/>
            <person name="Rhodes N."/>
            <person name="Thang M."/>
        </authorList>
    </citation>
    <scope>NUCLEOTIDE SEQUENCE</scope>
</reference>
<feature type="compositionally biased region" description="Low complexity" evidence="2">
    <location>
        <begin position="635"/>
        <end position="651"/>
    </location>
</feature>
<feature type="region of interest" description="Disordered" evidence="2">
    <location>
        <begin position="389"/>
        <end position="444"/>
    </location>
</feature>
<dbReference type="EMBL" id="CAMXCT020000290">
    <property type="protein sequence ID" value="CAL1130081.1"/>
    <property type="molecule type" value="Genomic_DNA"/>
</dbReference>
<evidence type="ECO:0000313" key="5">
    <source>
        <dbReference type="Proteomes" id="UP001152797"/>
    </source>
</evidence>
<gene>
    <name evidence="3" type="ORF">C1SCF055_LOCUS4902</name>
</gene>
<feature type="compositionally biased region" description="Basic and acidic residues" evidence="2">
    <location>
        <begin position="683"/>
        <end position="700"/>
    </location>
</feature>
<proteinExistence type="predicted"/>
<accession>A0A9P1BRL0</accession>
<feature type="compositionally biased region" description="Basic and acidic residues" evidence="2">
    <location>
        <begin position="271"/>
        <end position="299"/>
    </location>
</feature>
<evidence type="ECO:0000313" key="3">
    <source>
        <dbReference type="EMBL" id="CAI3976706.1"/>
    </source>
</evidence>
<evidence type="ECO:0000313" key="4">
    <source>
        <dbReference type="EMBL" id="CAL4764018.1"/>
    </source>
</evidence>
<dbReference type="EMBL" id="CAMXCT010000290">
    <property type="protein sequence ID" value="CAI3976706.1"/>
    <property type="molecule type" value="Genomic_DNA"/>
</dbReference>
<organism evidence="3">
    <name type="scientific">Cladocopium goreaui</name>
    <dbReference type="NCBI Taxonomy" id="2562237"/>
    <lineage>
        <taxon>Eukaryota</taxon>
        <taxon>Sar</taxon>
        <taxon>Alveolata</taxon>
        <taxon>Dinophyceae</taxon>
        <taxon>Suessiales</taxon>
        <taxon>Symbiodiniaceae</taxon>
        <taxon>Cladocopium</taxon>
    </lineage>
</organism>
<comment type="caution">
    <text evidence="3">The sequence shown here is derived from an EMBL/GenBank/DDBJ whole genome shotgun (WGS) entry which is preliminary data.</text>
</comment>